<dbReference type="Proteomes" id="UP000017842">
    <property type="component" value="Unassembled WGS sequence"/>
</dbReference>
<name>V5C4D0_9GAMM</name>
<evidence type="ECO:0000313" key="2">
    <source>
        <dbReference type="Proteomes" id="UP000017842"/>
    </source>
</evidence>
<dbReference type="STRING" id="1116472.MGMO_94c00280"/>
<evidence type="ECO:0008006" key="3">
    <source>
        <dbReference type="Google" id="ProtNLM"/>
    </source>
</evidence>
<keyword evidence="2" id="KW-1185">Reference proteome</keyword>
<gene>
    <name evidence="1" type="ORF">MGMO_94c00280</name>
</gene>
<dbReference type="Gene3D" id="3.40.50.300">
    <property type="entry name" value="P-loop containing nucleotide triphosphate hydrolases"/>
    <property type="match status" value="1"/>
</dbReference>
<dbReference type="Pfam" id="PF03567">
    <property type="entry name" value="Sulfotransfer_2"/>
    <property type="match status" value="1"/>
</dbReference>
<comment type="caution">
    <text evidence="1">The sequence shown here is derived from an EMBL/GenBank/DDBJ whole genome shotgun (WGS) entry which is preliminary data.</text>
</comment>
<dbReference type="eggNOG" id="ENOG5033C9J">
    <property type="taxonomic scope" value="Bacteria"/>
</dbReference>
<organism evidence="1 2">
    <name type="scientific">Methyloglobulus morosus KoM1</name>
    <dbReference type="NCBI Taxonomy" id="1116472"/>
    <lineage>
        <taxon>Bacteria</taxon>
        <taxon>Pseudomonadati</taxon>
        <taxon>Pseudomonadota</taxon>
        <taxon>Gammaproteobacteria</taxon>
        <taxon>Methylococcales</taxon>
        <taxon>Methylococcaceae</taxon>
        <taxon>Methyloglobulus</taxon>
    </lineage>
</organism>
<dbReference type="InterPro" id="IPR027417">
    <property type="entry name" value="P-loop_NTPase"/>
</dbReference>
<evidence type="ECO:0000313" key="1">
    <source>
        <dbReference type="EMBL" id="ESS71613.1"/>
    </source>
</evidence>
<dbReference type="GO" id="GO:0008146">
    <property type="term" value="F:sulfotransferase activity"/>
    <property type="evidence" value="ECO:0007669"/>
    <property type="project" value="InterPro"/>
</dbReference>
<accession>V5C4D0</accession>
<proteinExistence type="predicted"/>
<dbReference type="GO" id="GO:0016020">
    <property type="term" value="C:membrane"/>
    <property type="evidence" value="ECO:0007669"/>
    <property type="project" value="InterPro"/>
</dbReference>
<dbReference type="AlphaFoldDB" id="V5C4D0"/>
<sequence length="264" mass="30254">MKIRNAFFRIAKRLGFLNLKPAVFMHLQKTAGTSIVDIARQFYGNDNVISHGAYLRDANGLLSSEKFFQMDHTQGRLASIQFISGHFGYDFAKQFMGSHYSFTFLRNPVERVLSFYYFCRIRDPNQFKHYELAQRLSLDEFLELGFTDPDIKARIWNHQVCQIATGWGSSSGVVLKDEELLALAIQHLDDFSYIGFTETYGKDQDKILKDIGITIPVGKHKSNANPGRPLFDGLPQSSKNLLLGLTELDRILYEKAWSKRNLLN</sequence>
<reference evidence="1 2" key="1">
    <citation type="journal article" date="2013" name="Genome Announc.">
        <title>Draft Genome Sequence of the Methanotrophic Gammaproteobacterium Methyloglobulus morosus DSM 22980 Strain KoM1.</title>
        <authorList>
            <person name="Poehlein A."/>
            <person name="Deutzmann J.S."/>
            <person name="Daniel R."/>
            <person name="Simeonova D.D."/>
        </authorList>
    </citation>
    <scope>NUCLEOTIDE SEQUENCE [LARGE SCALE GENOMIC DNA]</scope>
    <source>
        <strain evidence="1 2">KoM1</strain>
    </source>
</reference>
<dbReference type="InterPro" id="IPR005331">
    <property type="entry name" value="Sulfotransferase"/>
</dbReference>
<dbReference type="EMBL" id="AYLO01000090">
    <property type="protein sequence ID" value="ESS71613.1"/>
    <property type="molecule type" value="Genomic_DNA"/>
</dbReference>
<protein>
    <recommendedName>
        <fullName evidence="3">Sulfotransferase family</fullName>
    </recommendedName>
</protein>